<feature type="signal peptide" evidence="1">
    <location>
        <begin position="1"/>
        <end position="30"/>
    </location>
</feature>
<dbReference type="EMBL" id="ABJL02000008">
    <property type="protein sequence ID" value="EDV04681.1"/>
    <property type="molecule type" value="Genomic_DNA"/>
</dbReference>
<protein>
    <recommendedName>
        <fullName evidence="2">Putative beta-lactamase-inhibitor-like PepSY-like domain-containing protein</fullName>
    </recommendedName>
</protein>
<accession>B3CCS9</accession>
<evidence type="ECO:0000256" key="1">
    <source>
        <dbReference type="SAM" id="SignalP"/>
    </source>
</evidence>
<dbReference type="Gene3D" id="3.10.450.360">
    <property type="match status" value="1"/>
</dbReference>
<organism evidence="3 4">
    <name type="scientific">Bacteroides intestinalis DSM 17393</name>
    <dbReference type="NCBI Taxonomy" id="471870"/>
    <lineage>
        <taxon>Bacteria</taxon>
        <taxon>Pseudomonadati</taxon>
        <taxon>Bacteroidota</taxon>
        <taxon>Bacteroidia</taxon>
        <taxon>Bacteroidales</taxon>
        <taxon>Bacteroidaceae</taxon>
        <taxon>Bacteroides</taxon>
    </lineage>
</organism>
<feature type="domain" description="Putative beta-lactamase-inhibitor-like PepSY-like" evidence="2">
    <location>
        <begin position="69"/>
        <end position="156"/>
    </location>
</feature>
<evidence type="ECO:0000313" key="3">
    <source>
        <dbReference type="EMBL" id="EDV04681.1"/>
    </source>
</evidence>
<evidence type="ECO:0000259" key="2">
    <source>
        <dbReference type="Pfam" id="PF11396"/>
    </source>
</evidence>
<reference evidence="3 4" key="1">
    <citation type="submission" date="2008-04" db="EMBL/GenBank/DDBJ databases">
        <title>Draft genome sequence of Bacteroides intestinalis (DSM 17393).</title>
        <authorList>
            <person name="Sudarsanam P."/>
            <person name="Ley R."/>
            <person name="Guruge J."/>
            <person name="Turnbaugh P.J."/>
            <person name="Mahowald M."/>
            <person name="Liep D."/>
            <person name="Gordon J."/>
        </authorList>
    </citation>
    <scope>NUCLEOTIDE SEQUENCE [LARGE SCALE GENOMIC DNA]</scope>
    <source>
        <strain evidence="3 4">DSM 17393</strain>
    </source>
</reference>
<comment type="caution">
    <text evidence="3">The sequence shown here is derived from an EMBL/GenBank/DDBJ whole genome shotgun (WGS) entry which is preliminary data.</text>
</comment>
<keyword evidence="1" id="KW-0732">Signal</keyword>
<dbReference type="STRING" id="471870.BACINT_03821"/>
<evidence type="ECO:0000313" key="4">
    <source>
        <dbReference type="Proteomes" id="UP000004596"/>
    </source>
</evidence>
<name>B3CCS9_9BACE</name>
<dbReference type="PROSITE" id="PS51257">
    <property type="entry name" value="PROKAR_LIPOPROTEIN"/>
    <property type="match status" value="1"/>
</dbReference>
<dbReference type="Proteomes" id="UP000004596">
    <property type="component" value="Unassembled WGS sequence"/>
</dbReference>
<sequence>MINGGEKMKTRFLMLAMMMCMTAVTFSACSDDDDDDKSINVPESVVQALKQKYPSATGIEWEQKGTYFVADCWLDGKESNIWFDPNANWLMTESEIFWNDLPEAVQTAFGSGEYANWVQDDYYFLLYPLQPMQYVIEVKQGNQKYQLFYSEDGGLMNTVNVTGKDDTIYPPKV</sequence>
<reference evidence="3 4" key="2">
    <citation type="submission" date="2008-04" db="EMBL/GenBank/DDBJ databases">
        <authorList>
            <person name="Fulton L."/>
            <person name="Clifton S."/>
            <person name="Fulton B."/>
            <person name="Xu J."/>
            <person name="Minx P."/>
            <person name="Pepin K.H."/>
            <person name="Johnson M."/>
            <person name="Thiruvilangam P."/>
            <person name="Bhonagiri V."/>
            <person name="Nash W.E."/>
            <person name="Mardis E.R."/>
            <person name="Wilson R.K."/>
        </authorList>
    </citation>
    <scope>NUCLEOTIDE SEQUENCE [LARGE SCALE GENOMIC DNA]</scope>
    <source>
        <strain evidence="3 4">DSM 17393</strain>
    </source>
</reference>
<dbReference type="SUPFAM" id="SSF160574">
    <property type="entry name" value="BT0923-like"/>
    <property type="match status" value="1"/>
</dbReference>
<dbReference type="InterPro" id="IPR021533">
    <property type="entry name" value="PepSY-like"/>
</dbReference>
<dbReference type="eggNOG" id="ENOG502ZTA0">
    <property type="taxonomic scope" value="Bacteria"/>
</dbReference>
<gene>
    <name evidence="3" type="ORF">BACINT_03821</name>
</gene>
<dbReference type="AlphaFoldDB" id="B3CCS9"/>
<proteinExistence type="predicted"/>
<dbReference type="Pfam" id="PF11396">
    <property type="entry name" value="PepSY_like"/>
    <property type="match status" value="1"/>
</dbReference>
<feature type="chain" id="PRO_5002785508" description="Putative beta-lactamase-inhibitor-like PepSY-like domain-containing protein" evidence="1">
    <location>
        <begin position="31"/>
        <end position="173"/>
    </location>
</feature>